<dbReference type="KEGG" id="cpy:Cphy_2051"/>
<dbReference type="OrthoDB" id="1845200at2"/>
<name>A9KIG7_LACP7</name>
<reference evidence="2" key="1">
    <citation type="submission" date="2007-11" db="EMBL/GenBank/DDBJ databases">
        <title>Complete genome sequence of Clostridium phytofermentans ISDg.</title>
        <authorList>
            <person name="Leschine S.B."/>
            <person name="Warnick T.A."/>
            <person name="Blanchard J.L."/>
            <person name="Schnell D.J."/>
            <person name="Petit E.L."/>
            <person name="LaTouf W.G."/>
            <person name="Copeland A."/>
            <person name="Lucas S."/>
            <person name="Lapidus A."/>
            <person name="Barry K."/>
            <person name="Glavina del Rio T."/>
            <person name="Dalin E."/>
            <person name="Tice H."/>
            <person name="Pitluck S."/>
            <person name="Kiss H."/>
            <person name="Brettin T."/>
            <person name="Bruce D."/>
            <person name="Detter J.C."/>
            <person name="Han C."/>
            <person name="Kuske C."/>
            <person name="Schmutz J."/>
            <person name="Larimer F."/>
            <person name="Land M."/>
            <person name="Hauser L."/>
            <person name="Kyrpides N."/>
            <person name="Kim E.A."/>
            <person name="Richardson P."/>
        </authorList>
    </citation>
    <scope>NUCLEOTIDE SEQUENCE [LARGE SCALE GENOMIC DNA]</scope>
    <source>
        <strain evidence="2">ATCC 700394 / DSM 18823 / ISDg</strain>
    </source>
</reference>
<dbReference type="Proteomes" id="UP000000370">
    <property type="component" value="Chromosome"/>
</dbReference>
<protein>
    <submittedName>
        <fullName evidence="1">Uncharacterized protein</fullName>
    </submittedName>
</protein>
<gene>
    <name evidence="1" type="ordered locus">Cphy_2051</name>
</gene>
<evidence type="ECO:0000313" key="1">
    <source>
        <dbReference type="EMBL" id="ABX42419.1"/>
    </source>
</evidence>
<evidence type="ECO:0000313" key="2">
    <source>
        <dbReference type="Proteomes" id="UP000000370"/>
    </source>
</evidence>
<sequence length="187" mass="21986">MLYHVSNISGLKSIEPRSSTHGKPYVYAADNFVISLLFGVRQDDFDFIIDLNNDGVPEIYECYEDALVLHYKEKQCSVYRLKDSGFLKGQTSWDAELVSEHTTYVESETVIKDLYPRLMEEEADDNLIIHRYENTIEYKHLVSMHIVDRLIRFNAMKYIEFDERFQKYYSKLIQGLNDLMSGHYLNG</sequence>
<organism evidence="1 2">
    <name type="scientific">Lachnoclostridium phytofermentans (strain ATCC 700394 / DSM 18823 / ISDg)</name>
    <name type="common">Clostridium phytofermentans</name>
    <dbReference type="NCBI Taxonomy" id="357809"/>
    <lineage>
        <taxon>Bacteria</taxon>
        <taxon>Bacillati</taxon>
        <taxon>Bacillota</taxon>
        <taxon>Clostridia</taxon>
        <taxon>Lachnospirales</taxon>
        <taxon>Lachnospiraceae</taxon>
    </lineage>
</organism>
<proteinExistence type="predicted"/>
<dbReference type="HOGENOM" id="CLU_1445330_0_0_9"/>
<dbReference type="AlphaFoldDB" id="A9KIG7"/>
<dbReference type="EMBL" id="CP000885">
    <property type="protein sequence ID" value="ABX42419.1"/>
    <property type="molecule type" value="Genomic_DNA"/>
</dbReference>
<accession>A9KIG7</accession>
<keyword evidence="2" id="KW-1185">Reference proteome</keyword>
<dbReference type="RefSeq" id="WP_012200073.1">
    <property type="nucleotide sequence ID" value="NC_010001.1"/>
</dbReference>